<dbReference type="EMBL" id="FMYP01000013">
    <property type="protein sequence ID" value="SDB97624.1"/>
    <property type="molecule type" value="Genomic_DNA"/>
</dbReference>
<evidence type="ECO:0000313" key="6">
    <source>
        <dbReference type="Proteomes" id="UP000199452"/>
    </source>
</evidence>
<dbReference type="Proteomes" id="UP000199452">
    <property type="component" value="Unassembled WGS sequence"/>
</dbReference>
<dbReference type="OrthoDB" id="9803256at2"/>
<protein>
    <submittedName>
        <fullName evidence="5">Transcriptional regulator, LacI family</fullName>
    </submittedName>
</protein>
<keyword evidence="2" id="KW-0238">DNA-binding</keyword>
<dbReference type="InterPro" id="IPR000394">
    <property type="entry name" value="RNA_pol_sigma_54"/>
</dbReference>
<dbReference type="SMART" id="SM00354">
    <property type="entry name" value="HTH_LACI"/>
    <property type="match status" value="1"/>
</dbReference>
<keyword evidence="3" id="KW-0804">Transcription</keyword>
<dbReference type="Pfam" id="PF00532">
    <property type="entry name" value="Peripla_BP_1"/>
    <property type="match status" value="1"/>
</dbReference>
<dbReference type="CDD" id="cd06267">
    <property type="entry name" value="PBP1_LacI_sugar_binding-like"/>
    <property type="match status" value="1"/>
</dbReference>
<dbReference type="InterPro" id="IPR001761">
    <property type="entry name" value="Peripla_BP/Lac1_sug-bd_dom"/>
</dbReference>
<keyword evidence="1" id="KW-0805">Transcription regulation</keyword>
<dbReference type="PANTHER" id="PTHR30146:SF109">
    <property type="entry name" value="HTH-TYPE TRANSCRIPTIONAL REGULATOR GALS"/>
    <property type="match status" value="1"/>
</dbReference>
<evidence type="ECO:0000313" key="5">
    <source>
        <dbReference type="EMBL" id="SDB97624.1"/>
    </source>
</evidence>
<dbReference type="Gene3D" id="1.10.260.40">
    <property type="entry name" value="lambda repressor-like DNA-binding domains"/>
    <property type="match status" value="1"/>
</dbReference>
<name>A0A1G6HTU7_9BACT</name>
<evidence type="ECO:0000256" key="2">
    <source>
        <dbReference type="ARBA" id="ARBA00023125"/>
    </source>
</evidence>
<proteinExistence type="predicted"/>
<dbReference type="SUPFAM" id="SSF53822">
    <property type="entry name" value="Periplasmic binding protein-like I"/>
    <property type="match status" value="1"/>
</dbReference>
<feature type="domain" description="HTH lacI-type" evidence="4">
    <location>
        <begin position="6"/>
        <end position="60"/>
    </location>
</feature>
<reference evidence="5 6" key="1">
    <citation type="submission" date="2016-09" db="EMBL/GenBank/DDBJ databases">
        <authorList>
            <person name="Capua I."/>
            <person name="De Benedictis P."/>
            <person name="Joannis T."/>
            <person name="Lombin L.H."/>
            <person name="Cattoli G."/>
        </authorList>
    </citation>
    <scope>NUCLEOTIDE SEQUENCE [LARGE SCALE GENOMIC DNA]</scope>
    <source>
        <strain evidence="5 6">A7P-90m</strain>
    </source>
</reference>
<dbReference type="SUPFAM" id="SSF47413">
    <property type="entry name" value="lambda repressor-like DNA-binding domains"/>
    <property type="match status" value="1"/>
</dbReference>
<evidence type="ECO:0000259" key="4">
    <source>
        <dbReference type="PROSITE" id="PS50932"/>
    </source>
</evidence>
<dbReference type="GO" id="GO:0000976">
    <property type="term" value="F:transcription cis-regulatory region binding"/>
    <property type="evidence" value="ECO:0007669"/>
    <property type="project" value="TreeGrafter"/>
</dbReference>
<dbReference type="GO" id="GO:0016987">
    <property type="term" value="F:sigma factor activity"/>
    <property type="evidence" value="ECO:0007669"/>
    <property type="project" value="InterPro"/>
</dbReference>
<dbReference type="Gene3D" id="3.40.50.2300">
    <property type="match status" value="2"/>
</dbReference>
<keyword evidence="6" id="KW-1185">Reference proteome</keyword>
<dbReference type="Pfam" id="PF00356">
    <property type="entry name" value="LacI"/>
    <property type="match status" value="1"/>
</dbReference>
<dbReference type="PANTHER" id="PTHR30146">
    <property type="entry name" value="LACI-RELATED TRANSCRIPTIONAL REPRESSOR"/>
    <property type="match status" value="1"/>
</dbReference>
<dbReference type="InterPro" id="IPR000843">
    <property type="entry name" value="HTH_LacI"/>
</dbReference>
<dbReference type="PROSITE" id="PS00717">
    <property type="entry name" value="SIGMA54_1"/>
    <property type="match status" value="1"/>
</dbReference>
<dbReference type="InterPro" id="IPR028082">
    <property type="entry name" value="Peripla_BP_I"/>
</dbReference>
<dbReference type="GO" id="GO:0001216">
    <property type="term" value="F:DNA-binding transcription activator activity"/>
    <property type="evidence" value="ECO:0007669"/>
    <property type="project" value="InterPro"/>
</dbReference>
<dbReference type="STRING" id="1640674.SAMN05216323_101322"/>
<dbReference type="PROSITE" id="PS50932">
    <property type="entry name" value="HTH_LACI_2"/>
    <property type="match status" value="1"/>
</dbReference>
<evidence type="ECO:0000256" key="3">
    <source>
        <dbReference type="ARBA" id="ARBA00023163"/>
    </source>
</evidence>
<dbReference type="InterPro" id="IPR010982">
    <property type="entry name" value="Lambda_DNA-bd_dom_sf"/>
</dbReference>
<evidence type="ECO:0000256" key="1">
    <source>
        <dbReference type="ARBA" id="ARBA00023015"/>
    </source>
</evidence>
<accession>A0A1G6HTU7</accession>
<dbReference type="AlphaFoldDB" id="A0A1G6HTU7"/>
<dbReference type="RefSeq" id="WP_092436564.1">
    <property type="nucleotide sequence ID" value="NZ_FMYP01000013.1"/>
</dbReference>
<sequence>MKPHPVTIKDIARELGVSPSTVSRALKDHPDISEETRRVVKELADRLKYKPNAIALSLKNRKSNVVGVIIPQIVHYFFSSVISGIDEVATKYGYSVMIAQSNELFDKEVEAMAALADGRIDGLLISISKETVKYDHFRQFKEEGIEIVFFDRIPDDFKSDSVVIDDFQGALKAVQHLIDGGHKRILHLAGPQTRLIGRKRLKGYLQALENNHIPFDEKLVVSCDTFDKALEKMPELVSSGLQFDAVFTVNDFTAAGVIQSLKLLGKLVPDDMAVVGYGDDDIAKMIYPTLTTIRQPGKEMGIRAMEMLHKRLSSIEENTEIVSEVLQAELVQRNSSLRV</sequence>
<gene>
    <name evidence="5" type="ORF">SAMN05216323_101322</name>
</gene>
<dbReference type="CDD" id="cd01392">
    <property type="entry name" value="HTH_LacI"/>
    <property type="match status" value="1"/>
</dbReference>
<organism evidence="5 6">
    <name type="scientific">Williamwhitmania taraxaci</name>
    <dbReference type="NCBI Taxonomy" id="1640674"/>
    <lineage>
        <taxon>Bacteria</taxon>
        <taxon>Pseudomonadati</taxon>
        <taxon>Bacteroidota</taxon>
        <taxon>Bacteroidia</taxon>
        <taxon>Bacteroidales</taxon>
        <taxon>Williamwhitmaniaceae</taxon>
        <taxon>Williamwhitmania</taxon>
    </lineage>
</organism>